<reference evidence="2" key="1">
    <citation type="journal article" date="2014" name="Int. J. Syst. Evol. Microbiol.">
        <title>Complete genome sequence of Corynebacterium casei LMG S-19264T (=DSM 44701T), isolated from a smear-ripened cheese.</title>
        <authorList>
            <consortium name="US DOE Joint Genome Institute (JGI-PGF)"/>
            <person name="Walter F."/>
            <person name="Albersmeier A."/>
            <person name="Kalinowski J."/>
            <person name="Ruckert C."/>
        </authorList>
    </citation>
    <scope>NUCLEOTIDE SEQUENCE</scope>
    <source>
        <strain evidence="2">CGMCC 4.7278</strain>
    </source>
</reference>
<evidence type="ECO:0000259" key="1">
    <source>
        <dbReference type="PROSITE" id="PS50943"/>
    </source>
</evidence>
<proteinExistence type="predicted"/>
<reference evidence="2" key="2">
    <citation type="submission" date="2020-09" db="EMBL/GenBank/DDBJ databases">
        <authorList>
            <person name="Sun Q."/>
            <person name="Zhou Y."/>
        </authorList>
    </citation>
    <scope>NUCLEOTIDE SEQUENCE</scope>
    <source>
        <strain evidence="2">CGMCC 4.7278</strain>
    </source>
</reference>
<dbReference type="AlphaFoldDB" id="A0A917QFT3"/>
<dbReference type="SUPFAM" id="SSF47413">
    <property type="entry name" value="lambda repressor-like DNA-binding domains"/>
    <property type="match status" value="1"/>
</dbReference>
<evidence type="ECO:0000313" key="2">
    <source>
        <dbReference type="EMBL" id="GGK48493.1"/>
    </source>
</evidence>
<dbReference type="PROSITE" id="PS50943">
    <property type="entry name" value="HTH_CROC1"/>
    <property type="match status" value="1"/>
</dbReference>
<dbReference type="CDD" id="cd00093">
    <property type="entry name" value="HTH_XRE"/>
    <property type="match status" value="1"/>
</dbReference>
<evidence type="ECO:0000313" key="3">
    <source>
        <dbReference type="Proteomes" id="UP000612956"/>
    </source>
</evidence>
<sequence>MATPRGRVAPHRTAEQRFGVELRARRTAAALSLRQLAPLVNISHDLLARIERAERRAHRDTVILLDQALNADGRLIRLAEPFTAIIATTPVSGDVDPETVGRTLRQLTADVRAADHTMSAGQTKKLIAGARSASSIAMERHPADLRNDLRRGVAEAYQLAGWMLFDRGNTTAADKAFTEARRNAQQANAIELVAFIGGPNAAFMTTWHGDASTGVAQAYGALAWARRSGNRRLSAFVATMAARAHARLGESELCAHMLIEAESELGRHREDTPDPLWLNVFDAAALAGHRGSCMLDLGSPDRAIEAFSEQHAASPDAFLRNRTIWQLEHAAAKIELDEPDAAANSVDGAIDGLNAGPVSSRVLDLFRGVETQLAGSRCHAAEEAAVRVTALIAAHE</sequence>
<dbReference type="SUPFAM" id="SSF48452">
    <property type="entry name" value="TPR-like"/>
    <property type="match status" value="1"/>
</dbReference>
<comment type="caution">
    <text evidence="2">The sequence shown here is derived from an EMBL/GenBank/DDBJ whole genome shotgun (WGS) entry which is preliminary data.</text>
</comment>
<dbReference type="SMART" id="SM00530">
    <property type="entry name" value="HTH_XRE"/>
    <property type="match status" value="1"/>
</dbReference>
<dbReference type="Proteomes" id="UP000612956">
    <property type="component" value="Unassembled WGS sequence"/>
</dbReference>
<feature type="domain" description="HTH cro/C1-type" evidence="1">
    <location>
        <begin position="22"/>
        <end position="76"/>
    </location>
</feature>
<name>A0A917QFT3_9NOCA</name>
<dbReference type="Gene3D" id="1.25.40.10">
    <property type="entry name" value="Tetratricopeptide repeat domain"/>
    <property type="match status" value="1"/>
</dbReference>
<dbReference type="InterPro" id="IPR011990">
    <property type="entry name" value="TPR-like_helical_dom_sf"/>
</dbReference>
<organism evidence="2 3">
    <name type="scientific">Nocardia camponoti</name>
    <dbReference type="NCBI Taxonomy" id="1616106"/>
    <lineage>
        <taxon>Bacteria</taxon>
        <taxon>Bacillati</taxon>
        <taxon>Actinomycetota</taxon>
        <taxon>Actinomycetes</taxon>
        <taxon>Mycobacteriales</taxon>
        <taxon>Nocardiaceae</taxon>
        <taxon>Nocardia</taxon>
    </lineage>
</organism>
<dbReference type="Gene3D" id="1.10.260.40">
    <property type="entry name" value="lambda repressor-like DNA-binding domains"/>
    <property type="match status" value="1"/>
</dbReference>
<protein>
    <recommendedName>
        <fullName evidence="1">HTH cro/C1-type domain-containing protein</fullName>
    </recommendedName>
</protein>
<dbReference type="EMBL" id="BMMW01000002">
    <property type="protein sequence ID" value="GGK48493.1"/>
    <property type="molecule type" value="Genomic_DNA"/>
</dbReference>
<dbReference type="GO" id="GO:0003677">
    <property type="term" value="F:DNA binding"/>
    <property type="evidence" value="ECO:0007669"/>
    <property type="project" value="InterPro"/>
</dbReference>
<dbReference type="InterPro" id="IPR010982">
    <property type="entry name" value="Lambda_DNA-bd_dom_sf"/>
</dbReference>
<dbReference type="InterPro" id="IPR001387">
    <property type="entry name" value="Cro/C1-type_HTH"/>
</dbReference>
<keyword evidence="3" id="KW-1185">Reference proteome</keyword>
<dbReference type="Pfam" id="PF13560">
    <property type="entry name" value="HTH_31"/>
    <property type="match status" value="1"/>
</dbReference>
<gene>
    <name evidence="2" type="ORF">GCM10011591_19860</name>
</gene>
<accession>A0A917QFT3</accession>
<dbReference type="RefSeq" id="WP_188828620.1">
    <property type="nucleotide sequence ID" value="NZ_BMMW01000002.1"/>
</dbReference>